<dbReference type="PANTHER" id="PTHR47691:SF3">
    <property type="entry name" value="HTH-TYPE TRANSCRIPTIONAL REGULATOR RV0890C-RELATED"/>
    <property type="match status" value="1"/>
</dbReference>
<sequence>MDDVSHDPARPGIVVRGRYSLLSAAQQELLRAVSVFAGGFTGPAVDGLVARLDPQRRARLASRGGRAGHLGALEARSLVVREAGGRLRLPGAVRRFAAGEQGSVERDATRRAHLRWLVDLAEEAATAGWDTGRDTGWDACGDDRLAHEGDNIRAAFDTARAVGDLESGQRLGAALVRHWHRHGAVAEGITLLREFLARAGRDGVPLTVTARAWLALGTLHHLAGDNGEAHRLTTLAGDLASLAGDVATEARSLGRAAHLAVLAGADRHRAVAAAERGARLAATLGDDRVRTESAAALRLVRELVAAARP</sequence>
<evidence type="ECO:0000313" key="1">
    <source>
        <dbReference type="EMBL" id="UWZ50534.1"/>
    </source>
</evidence>
<reference evidence="1" key="1">
    <citation type="submission" date="2021-04" db="EMBL/GenBank/DDBJ databases">
        <title>Dactylosporangium aurantiacum NRRL B-8018 full assembly.</title>
        <authorList>
            <person name="Hartkoorn R.C."/>
            <person name="Beaudoing E."/>
            <person name="Hot D."/>
        </authorList>
    </citation>
    <scope>NUCLEOTIDE SEQUENCE</scope>
    <source>
        <strain evidence="1">NRRL B-8018</strain>
    </source>
</reference>
<dbReference type="OrthoDB" id="3194665at2"/>
<evidence type="ECO:0000313" key="2">
    <source>
        <dbReference type="Proteomes" id="UP001058003"/>
    </source>
</evidence>
<proteinExistence type="predicted"/>
<dbReference type="KEGG" id="daur:Daura_27300"/>
<dbReference type="AlphaFoldDB" id="A0A9Q9I6H6"/>
<protein>
    <submittedName>
        <fullName evidence="1">Uncharacterized protein</fullName>
    </submittedName>
</protein>
<accession>A0A9Q9I6H6</accession>
<gene>
    <name evidence="1" type="ORF">Daura_27300</name>
</gene>
<name>A0A9Q9I6H6_9ACTN</name>
<dbReference type="RefSeq" id="WP_033357404.1">
    <property type="nucleotide sequence ID" value="NZ_CP073767.1"/>
</dbReference>
<dbReference type="Proteomes" id="UP001058003">
    <property type="component" value="Chromosome"/>
</dbReference>
<dbReference type="EMBL" id="CP073767">
    <property type="protein sequence ID" value="UWZ50534.1"/>
    <property type="molecule type" value="Genomic_DNA"/>
</dbReference>
<keyword evidence="2" id="KW-1185">Reference proteome</keyword>
<organism evidence="1 2">
    <name type="scientific">Dactylosporangium aurantiacum</name>
    <dbReference type="NCBI Taxonomy" id="35754"/>
    <lineage>
        <taxon>Bacteria</taxon>
        <taxon>Bacillati</taxon>
        <taxon>Actinomycetota</taxon>
        <taxon>Actinomycetes</taxon>
        <taxon>Micromonosporales</taxon>
        <taxon>Micromonosporaceae</taxon>
        <taxon>Dactylosporangium</taxon>
    </lineage>
</organism>
<dbReference type="PANTHER" id="PTHR47691">
    <property type="entry name" value="REGULATOR-RELATED"/>
    <property type="match status" value="1"/>
</dbReference>